<accession>A0A1B1AFF4</accession>
<evidence type="ECO:0000313" key="2">
    <source>
        <dbReference type="EMBL" id="ANP45280.1"/>
    </source>
</evidence>
<protein>
    <submittedName>
        <fullName evidence="2">Uncharacterized protein</fullName>
    </submittedName>
</protein>
<feature type="transmembrane region" description="Helical" evidence="1">
    <location>
        <begin position="6"/>
        <end position="25"/>
    </location>
</feature>
<keyword evidence="1" id="KW-1133">Transmembrane helix</keyword>
<dbReference type="STRING" id="1759059.ATE48_04815"/>
<dbReference type="KEGG" id="cbot:ATE48_04815"/>
<keyword evidence="1" id="KW-0812">Transmembrane</keyword>
<keyword evidence="3" id="KW-1185">Reference proteome</keyword>
<dbReference type="Proteomes" id="UP000092498">
    <property type="component" value="Chromosome"/>
</dbReference>
<sequence length="67" mass="7417">MYPSLITPFEFFMGVYGLLLGIRLAELLLKSGRLIRARTLPPKKIGLLTPTLSALVFLQIVTSQIDA</sequence>
<dbReference type="InParanoid" id="A0A1B1AFF4"/>
<name>A0A1B1AFF4_9PROT</name>
<keyword evidence="1" id="KW-0472">Membrane</keyword>
<dbReference type="AlphaFoldDB" id="A0A1B1AFF4"/>
<organism evidence="2 3">
    <name type="scientific">Candidatus Viadribacter manganicus</name>
    <dbReference type="NCBI Taxonomy" id="1759059"/>
    <lineage>
        <taxon>Bacteria</taxon>
        <taxon>Pseudomonadati</taxon>
        <taxon>Pseudomonadota</taxon>
        <taxon>Alphaproteobacteria</taxon>
        <taxon>Hyphomonadales</taxon>
        <taxon>Hyphomonadaceae</taxon>
        <taxon>Candidatus Viadribacter</taxon>
    </lineage>
</organism>
<evidence type="ECO:0000313" key="3">
    <source>
        <dbReference type="Proteomes" id="UP000092498"/>
    </source>
</evidence>
<proteinExistence type="predicted"/>
<evidence type="ECO:0000256" key="1">
    <source>
        <dbReference type="SAM" id="Phobius"/>
    </source>
</evidence>
<dbReference type="EMBL" id="CP013244">
    <property type="protein sequence ID" value="ANP45280.1"/>
    <property type="molecule type" value="Genomic_DNA"/>
</dbReference>
<feature type="transmembrane region" description="Helical" evidence="1">
    <location>
        <begin position="45"/>
        <end position="65"/>
    </location>
</feature>
<gene>
    <name evidence="2" type="ORF">ATE48_04815</name>
</gene>
<reference evidence="2 3" key="1">
    <citation type="submission" date="2015-11" db="EMBL/GenBank/DDBJ databases">
        <title>Whole-Genome Sequence of Candidatus Oderbacter manganicum from the National Park Lower Oder Valley, Germany.</title>
        <authorList>
            <person name="Braun B."/>
            <person name="Liere K."/>
            <person name="Szewzyk U."/>
        </authorList>
    </citation>
    <scope>NUCLEOTIDE SEQUENCE [LARGE SCALE GENOMIC DNA]</scope>
    <source>
        <strain evidence="2 3">OTSz_A_272</strain>
    </source>
</reference>